<feature type="region of interest" description="Disordered" evidence="1">
    <location>
        <begin position="1"/>
        <end position="41"/>
    </location>
</feature>
<evidence type="ECO:0000313" key="3">
    <source>
        <dbReference type="Proteomes" id="UP000054248"/>
    </source>
</evidence>
<reference evidence="3" key="2">
    <citation type="submission" date="2015-01" db="EMBL/GenBank/DDBJ databases">
        <title>Evolutionary Origins and Diversification of the Mycorrhizal Mutualists.</title>
        <authorList>
            <consortium name="DOE Joint Genome Institute"/>
            <consortium name="Mycorrhizal Genomics Consortium"/>
            <person name="Kohler A."/>
            <person name="Kuo A."/>
            <person name="Nagy L.G."/>
            <person name="Floudas D."/>
            <person name="Copeland A."/>
            <person name="Barry K.W."/>
            <person name="Cichocki N."/>
            <person name="Veneault-Fourrey C."/>
            <person name="LaButti K."/>
            <person name="Lindquist E.A."/>
            <person name="Lipzen A."/>
            <person name="Lundell T."/>
            <person name="Morin E."/>
            <person name="Murat C."/>
            <person name="Riley R."/>
            <person name="Ohm R."/>
            <person name="Sun H."/>
            <person name="Tunlid A."/>
            <person name="Henrissat B."/>
            <person name="Grigoriev I.V."/>
            <person name="Hibbett D.S."/>
            <person name="Martin F."/>
        </authorList>
    </citation>
    <scope>NUCLEOTIDE SEQUENCE [LARGE SCALE GENOMIC DNA]</scope>
    <source>
        <strain evidence="3">MUT 4182</strain>
    </source>
</reference>
<name>A0A0C3LRQ7_9AGAM</name>
<feature type="compositionally biased region" description="Low complexity" evidence="1">
    <location>
        <begin position="6"/>
        <end position="22"/>
    </location>
</feature>
<reference evidence="2 3" key="1">
    <citation type="submission" date="2014-04" db="EMBL/GenBank/DDBJ databases">
        <authorList>
            <consortium name="DOE Joint Genome Institute"/>
            <person name="Kuo A."/>
            <person name="Girlanda M."/>
            <person name="Perotto S."/>
            <person name="Kohler A."/>
            <person name="Nagy L.G."/>
            <person name="Floudas D."/>
            <person name="Copeland A."/>
            <person name="Barry K.W."/>
            <person name="Cichocki N."/>
            <person name="Veneault-Fourrey C."/>
            <person name="LaButti K."/>
            <person name="Lindquist E.A."/>
            <person name="Lipzen A."/>
            <person name="Lundell T."/>
            <person name="Morin E."/>
            <person name="Murat C."/>
            <person name="Sun H."/>
            <person name="Tunlid A."/>
            <person name="Henrissat B."/>
            <person name="Grigoriev I.V."/>
            <person name="Hibbett D.S."/>
            <person name="Martin F."/>
            <person name="Nordberg H.P."/>
            <person name="Cantor M.N."/>
            <person name="Hua S.X."/>
        </authorList>
    </citation>
    <scope>NUCLEOTIDE SEQUENCE [LARGE SCALE GENOMIC DNA]</scope>
    <source>
        <strain evidence="2 3">MUT 4182</strain>
    </source>
</reference>
<dbReference type="EMBL" id="KN823068">
    <property type="protein sequence ID" value="KIO24102.1"/>
    <property type="molecule type" value="Genomic_DNA"/>
</dbReference>
<organism evidence="2 3">
    <name type="scientific">Tulasnella calospora MUT 4182</name>
    <dbReference type="NCBI Taxonomy" id="1051891"/>
    <lineage>
        <taxon>Eukaryota</taxon>
        <taxon>Fungi</taxon>
        <taxon>Dikarya</taxon>
        <taxon>Basidiomycota</taxon>
        <taxon>Agaricomycotina</taxon>
        <taxon>Agaricomycetes</taxon>
        <taxon>Cantharellales</taxon>
        <taxon>Tulasnellaceae</taxon>
        <taxon>Tulasnella</taxon>
    </lineage>
</organism>
<feature type="compositionally biased region" description="Basic residues" evidence="1">
    <location>
        <begin position="23"/>
        <end position="35"/>
    </location>
</feature>
<sequence>MESSRPRASSLSSTSSASTKSGKASRPRLSSPHKRVSFDATSVPLPSATWEELASPATLANPPFPLPILASSTPARDIRKVDIDSSIDLKAILAQGIIEWRNEVEVDGVEEQQ</sequence>
<evidence type="ECO:0000313" key="2">
    <source>
        <dbReference type="EMBL" id="KIO24102.1"/>
    </source>
</evidence>
<protein>
    <submittedName>
        <fullName evidence="2">Uncharacterized protein</fullName>
    </submittedName>
</protein>
<dbReference type="HOGENOM" id="CLU_2135351_0_0_1"/>
<gene>
    <name evidence="2" type="ORF">M407DRAFT_244562</name>
</gene>
<evidence type="ECO:0000256" key="1">
    <source>
        <dbReference type="SAM" id="MobiDB-lite"/>
    </source>
</evidence>
<keyword evidence="3" id="KW-1185">Reference proteome</keyword>
<proteinExistence type="predicted"/>
<dbReference type="Proteomes" id="UP000054248">
    <property type="component" value="Unassembled WGS sequence"/>
</dbReference>
<dbReference type="AlphaFoldDB" id="A0A0C3LRQ7"/>
<dbReference type="OrthoDB" id="3220822at2759"/>
<accession>A0A0C3LRQ7</accession>